<feature type="domain" description="F-box" evidence="3">
    <location>
        <begin position="637"/>
        <end position="677"/>
    </location>
</feature>
<dbReference type="GO" id="GO:0003723">
    <property type="term" value="F:RNA binding"/>
    <property type="evidence" value="ECO:0007669"/>
    <property type="project" value="UniProtKB-KW"/>
</dbReference>
<dbReference type="InterPro" id="IPR053781">
    <property type="entry name" value="F-box_AtFBL13-like"/>
</dbReference>
<feature type="domain" description="FBD" evidence="4">
    <location>
        <begin position="979"/>
        <end position="1061"/>
    </location>
</feature>
<dbReference type="SMART" id="SM00256">
    <property type="entry name" value="FBOX"/>
    <property type="match status" value="2"/>
</dbReference>
<dbReference type="InterPro" id="IPR032675">
    <property type="entry name" value="LRR_dom_sf"/>
</dbReference>
<dbReference type="PANTHER" id="PTHR34145:SF68">
    <property type="entry name" value="FBD DOMAIN-CONTAINING PROTEIN"/>
    <property type="match status" value="1"/>
</dbReference>
<evidence type="ECO:0000313" key="6">
    <source>
        <dbReference type="Proteomes" id="UP001064489"/>
    </source>
</evidence>
<sequence length="1061" mass="123701">MMKRKRLNSPPPKDKVSISTENDELPECCVSRLPDDIIVNIFSRLTLLEAARTSVVSGRWRYLWTFTANLDFHAPKTLWNILTKTGEDPNESEIEEKRARYINWMDKVLELHRGNFINEFRLYFDLGDDQNSYITNWIHAALAKGVQKLELDFDRFAGLLWKEYSFPVEFYNTLKSPCGLSIIKSLSGHVNTEIVEFFIYNCPRLERLSVFGSKTLLNLKVAGSSVQLKHLDINCCHSIKEVKISAPRLLSFKYNGPQIKLYVENVPLLIDVSIGGRHDVQLRNLIDQIIQYFPRLETLELLLDLTKDVWFPPFELSKLRHLNFKVDANYYSSLLDLTRMIKTYPFLHKFTPKLICSGYKRKLREFPKCPLEHLKEVKFIGFVGRPIDLELAFYFIENAPMLKKIIVDPTSPNSMGTYFEFEGDKKKQAARKRVEKLKKRVPQGDMIQFPPFELPKLSHLIFEVNADDHSSLLDLTRMIKACPFLHRFTLKLICGGNKRKLRGFPKCPHEHLKEVEFIGFVVRPIDFELAFYFLENAPMLEKMIVNPTSPYSVGTYFEFQDDKKEQAARTRVEQLKKRVPQAVQLEAEDRRKQFEISCFKFEAELMMKRRRLNSQPPKDKVSITENVELPECCVSRLPDDIIVNIFSRLTLLEAARTSVVSSWWRYLWTFTANLDFQAPKTMWDINTKIGERPNESEIEEKRYKYINWVDKVLELHRGRYINEFRIHFDLGDNQKSYITNWIHTALAKGVQKLELNFDRFVGIIWKEYRFPVECYNTLKSPHGLSVIKSLRSLSLKFVDVNTEIVEFLIYNCPHLERLSVFGSKTLLSLKVAGSSIQLKHLDINCCRSIKEVEISVPSLLSFKYHGPQIKLHVQNVPLLLDVSIGGRYGVQLRNLIDPIILYLSQLETLELLLDLKMDRIQFPHFELPKLRHLIFKVIAFDHQNLLDSTQIIKACPFIHKFTLKLICGDGKRELREFPKFPLEHLKVVEFIGFVGRPIDLELAFYFLDNAPMLEKMIVNPTSPYSVGSYFEFEDGESKQAARKRVKQLKKRVPQGVQLVVC</sequence>
<dbReference type="SUPFAM" id="SSF52058">
    <property type="entry name" value="L domain-like"/>
    <property type="match status" value="1"/>
</dbReference>
<dbReference type="InterPro" id="IPR055357">
    <property type="entry name" value="LRR_At1g61320_AtMIF1"/>
</dbReference>
<dbReference type="InterPro" id="IPR006566">
    <property type="entry name" value="FBD"/>
</dbReference>
<dbReference type="InterPro" id="IPR001810">
    <property type="entry name" value="F-box_dom"/>
</dbReference>
<feature type="domain" description="F-box" evidence="3">
    <location>
        <begin position="33"/>
        <end position="73"/>
    </location>
</feature>
<dbReference type="PROSITE" id="PS50889">
    <property type="entry name" value="S4"/>
    <property type="match status" value="1"/>
</dbReference>
<dbReference type="AlphaFoldDB" id="A0AAD5ISF1"/>
<evidence type="ECO:0000259" key="3">
    <source>
        <dbReference type="SMART" id="SM00256"/>
    </source>
</evidence>
<evidence type="ECO:0008006" key="7">
    <source>
        <dbReference type="Google" id="ProtNLM"/>
    </source>
</evidence>
<dbReference type="EMBL" id="JAJSOW010000103">
    <property type="protein sequence ID" value="KAI9174870.1"/>
    <property type="molecule type" value="Genomic_DNA"/>
</dbReference>
<evidence type="ECO:0000259" key="4">
    <source>
        <dbReference type="SMART" id="SM00579"/>
    </source>
</evidence>
<dbReference type="Proteomes" id="UP001064489">
    <property type="component" value="Chromosome 8"/>
</dbReference>
<keyword evidence="1" id="KW-0694">RNA-binding</keyword>
<dbReference type="SUPFAM" id="SSF81383">
    <property type="entry name" value="F-box domain"/>
    <property type="match status" value="2"/>
</dbReference>
<evidence type="ECO:0000256" key="2">
    <source>
        <dbReference type="SAM" id="MobiDB-lite"/>
    </source>
</evidence>
<reference evidence="5" key="1">
    <citation type="journal article" date="2022" name="Plant J.">
        <title>Strategies of tolerance reflected in two North American maple genomes.</title>
        <authorList>
            <person name="McEvoy S.L."/>
            <person name="Sezen U.U."/>
            <person name="Trouern-Trend A."/>
            <person name="McMahon S.M."/>
            <person name="Schaberg P.G."/>
            <person name="Yang J."/>
            <person name="Wegrzyn J.L."/>
            <person name="Swenson N.G."/>
        </authorList>
    </citation>
    <scope>NUCLEOTIDE SEQUENCE</scope>
    <source>
        <strain evidence="5">91603</strain>
    </source>
</reference>
<evidence type="ECO:0000313" key="5">
    <source>
        <dbReference type="EMBL" id="KAI9174870.1"/>
    </source>
</evidence>
<dbReference type="Pfam" id="PF23622">
    <property type="entry name" value="LRR_At1g61320_AtMIF1"/>
    <property type="match status" value="2"/>
</dbReference>
<reference evidence="5" key="2">
    <citation type="submission" date="2023-02" db="EMBL/GenBank/DDBJ databases">
        <authorList>
            <person name="Swenson N.G."/>
            <person name="Wegrzyn J.L."/>
            <person name="Mcevoy S.L."/>
        </authorList>
    </citation>
    <scope>NUCLEOTIDE SEQUENCE</scope>
    <source>
        <strain evidence="5">91603</strain>
        <tissue evidence="5">Leaf</tissue>
    </source>
</reference>
<dbReference type="Gene3D" id="1.20.1280.50">
    <property type="match status" value="2"/>
</dbReference>
<dbReference type="CDD" id="cd22160">
    <property type="entry name" value="F-box_AtFBL13-like"/>
    <property type="match status" value="1"/>
</dbReference>
<name>A0AAD5ISF1_ACENE</name>
<dbReference type="InterPro" id="IPR036047">
    <property type="entry name" value="F-box-like_dom_sf"/>
</dbReference>
<dbReference type="SMART" id="SM00579">
    <property type="entry name" value="FBD"/>
    <property type="match status" value="2"/>
</dbReference>
<organism evidence="5 6">
    <name type="scientific">Acer negundo</name>
    <name type="common">Box elder</name>
    <dbReference type="NCBI Taxonomy" id="4023"/>
    <lineage>
        <taxon>Eukaryota</taxon>
        <taxon>Viridiplantae</taxon>
        <taxon>Streptophyta</taxon>
        <taxon>Embryophyta</taxon>
        <taxon>Tracheophyta</taxon>
        <taxon>Spermatophyta</taxon>
        <taxon>Magnoliopsida</taxon>
        <taxon>eudicotyledons</taxon>
        <taxon>Gunneridae</taxon>
        <taxon>Pentapetalae</taxon>
        <taxon>rosids</taxon>
        <taxon>malvids</taxon>
        <taxon>Sapindales</taxon>
        <taxon>Sapindaceae</taxon>
        <taxon>Hippocastanoideae</taxon>
        <taxon>Acereae</taxon>
        <taxon>Acer</taxon>
    </lineage>
</organism>
<evidence type="ECO:0000256" key="1">
    <source>
        <dbReference type="PROSITE-ProRule" id="PRU00182"/>
    </source>
</evidence>
<keyword evidence="6" id="KW-1185">Reference proteome</keyword>
<gene>
    <name evidence="5" type="ORF">LWI28_023965</name>
</gene>
<comment type="caution">
    <text evidence="5">The sequence shown here is derived from an EMBL/GenBank/DDBJ whole genome shotgun (WGS) entry which is preliminary data.</text>
</comment>
<proteinExistence type="predicted"/>
<feature type="region of interest" description="Disordered" evidence="2">
    <location>
        <begin position="1"/>
        <end position="20"/>
    </location>
</feature>
<dbReference type="Gene3D" id="3.80.10.10">
    <property type="entry name" value="Ribonuclease Inhibitor"/>
    <property type="match status" value="2"/>
</dbReference>
<dbReference type="PANTHER" id="PTHR34145">
    <property type="entry name" value="OS02G0105600 PROTEIN"/>
    <property type="match status" value="1"/>
</dbReference>
<accession>A0AAD5ISF1</accession>
<feature type="domain" description="FBD" evidence="4">
    <location>
        <begin position="368"/>
        <end position="450"/>
    </location>
</feature>
<dbReference type="Pfam" id="PF00646">
    <property type="entry name" value="F-box"/>
    <property type="match status" value="2"/>
</dbReference>
<dbReference type="InterPro" id="IPR053772">
    <property type="entry name" value="At1g61320/At1g61330-like"/>
</dbReference>
<dbReference type="Pfam" id="PF08387">
    <property type="entry name" value="FBD"/>
    <property type="match status" value="1"/>
</dbReference>
<protein>
    <recommendedName>
        <fullName evidence="7">F-box domain-containing protein</fullName>
    </recommendedName>
</protein>